<dbReference type="Proteomes" id="UP000276133">
    <property type="component" value="Unassembled WGS sequence"/>
</dbReference>
<reference evidence="1 2" key="1">
    <citation type="journal article" date="2018" name="Sci. Rep.">
        <title>Genomic signatures of local adaptation to the degree of environmental predictability in rotifers.</title>
        <authorList>
            <person name="Franch-Gras L."/>
            <person name="Hahn C."/>
            <person name="Garcia-Roger E.M."/>
            <person name="Carmona M.J."/>
            <person name="Serra M."/>
            <person name="Gomez A."/>
        </authorList>
    </citation>
    <scope>NUCLEOTIDE SEQUENCE [LARGE SCALE GENOMIC DNA]</scope>
    <source>
        <strain evidence="1">HYR1</strain>
    </source>
</reference>
<dbReference type="EMBL" id="REGN01005369">
    <property type="protein sequence ID" value="RNA13606.1"/>
    <property type="molecule type" value="Genomic_DNA"/>
</dbReference>
<dbReference type="AlphaFoldDB" id="A0A3M7QQD7"/>
<comment type="caution">
    <text evidence="1">The sequence shown here is derived from an EMBL/GenBank/DDBJ whole genome shotgun (WGS) entry which is preliminary data.</text>
</comment>
<gene>
    <name evidence="1" type="ORF">BpHYR1_023534</name>
</gene>
<name>A0A3M7QQD7_BRAPC</name>
<organism evidence="1 2">
    <name type="scientific">Brachionus plicatilis</name>
    <name type="common">Marine rotifer</name>
    <name type="synonym">Brachionus muelleri</name>
    <dbReference type="NCBI Taxonomy" id="10195"/>
    <lineage>
        <taxon>Eukaryota</taxon>
        <taxon>Metazoa</taxon>
        <taxon>Spiralia</taxon>
        <taxon>Gnathifera</taxon>
        <taxon>Rotifera</taxon>
        <taxon>Eurotatoria</taxon>
        <taxon>Monogononta</taxon>
        <taxon>Pseudotrocha</taxon>
        <taxon>Ploima</taxon>
        <taxon>Brachionidae</taxon>
        <taxon>Brachionus</taxon>
    </lineage>
</organism>
<sequence>MCIFVCFFFDFFFKITCNKKNYICILISIFDKNDFSNSPPFDFQYEHSHCLESSSRPLVPRNYELLQRLDLADTKFVSSDAFCRTIFKLIVKKFLFSFFVPKFTMPKNSFSCIK</sequence>
<evidence type="ECO:0000313" key="2">
    <source>
        <dbReference type="Proteomes" id="UP000276133"/>
    </source>
</evidence>
<evidence type="ECO:0000313" key="1">
    <source>
        <dbReference type="EMBL" id="RNA13606.1"/>
    </source>
</evidence>
<accession>A0A3M7QQD7</accession>
<proteinExistence type="predicted"/>
<protein>
    <submittedName>
        <fullName evidence="1">Uncharacterized protein</fullName>
    </submittedName>
</protein>
<keyword evidence="2" id="KW-1185">Reference proteome</keyword>